<reference evidence="2" key="1">
    <citation type="submission" date="2024-06" db="UniProtKB">
        <authorList>
            <consortium name="Ensembl"/>
        </authorList>
    </citation>
    <scope>IDENTIFICATION</scope>
</reference>
<sequence>MAGAEKASFFERGIPAAVRSLPRSVFLSVKGAWKKAPSSQSPLEGAGDNPCQDPGSYTRIRPAGASTRRGPCAPRSADGWHCTCHRRAGPGSRAVGREREPQWLPRGRGGPGAGRARGRRFISSRACCRRRQFASRPEPSGQRARRHLQRERRNVPHRTPLQEPLSEHLSAGAWPGSAERPRHD</sequence>
<organism evidence="2">
    <name type="scientific">Mustela putorius furo</name>
    <name type="common">European domestic ferret</name>
    <name type="synonym">Mustela furo</name>
    <dbReference type="NCBI Taxonomy" id="9669"/>
    <lineage>
        <taxon>Eukaryota</taxon>
        <taxon>Metazoa</taxon>
        <taxon>Chordata</taxon>
        <taxon>Craniata</taxon>
        <taxon>Vertebrata</taxon>
        <taxon>Euteleostomi</taxon>
        <taxon>Mammalia</taxon>
        <taxon>Eutheria</taxon>
        <taxon>Laurasiatheria</taxon>
        <taxon>Carnivora</taxon>
        <taxon>Caniformia</taxon>
        <taxon>Musteloidea</taxon>
        <taxon>Mustelidae</taxon>
        <taxon>Mustelinae</taxon>
        <taxon>Mustela</taxon>
    </lineage>
</organism>
<feature type="compositionally biased region" description="Basic residues" evidence="1">
    <location>
        <begin position="116"/>
        <end position="133"/>
    </location>
</feature>
<feature type="region of interest" description="Disordered" evidence="1">
    <location>
        <begin position="33"/>
        <end position="184"/>
    </location>
</feature>
<dbReference type="AlphaFoldDB" id="M3YXY5"/>
<evidence type="ECO:0000313" key="2">
    <source>
        <dbReference type="Ensembl" id="ENSMPUP00000016195.1"/>
    </source>
</evidence>
<evidence type="ECO:0000256" key="1">
    <source>
        <dbReference type="SAM" id="MobiDB-lite"/>
    </source>
</evidence>
<dbReference type="EMBL" id="AEYP01076813">
    <property type="status" value="NOT_ANNOTATED_CDS"/>
    <property type="molecule type" value="Genomic_DNA"/>
</dbReference>
<dbReference type="InParanoid" id="M3YXY5"/>
<accession>M3YXY5</accession>
<name>M3YXY5_MUSPF</name>
<dbReference type="HOGENOM" id="CLU_1467743_0_0_1"/>
<protein>
    <submittedName>
        <fullName evidence="2">Uncharacterized protein</fullName>
    </submittedName>
</protein>
<dbReference type="Ensembl" id="ENSMPUT00000016439.1">
    <property type="protein sequence ID" value="ENSMPUP00000016195.1"/>
    <property type="gene ID" value="ENSMPUG00000016298.1"/>
</dbReference>
<proteinExistence type="predicted"/>